<gene>
    <name evidence="2" type="ORF">NYR02_15465</name>
</gene>
<keyword evidence="1" id="KW-0812">Transmembrane</keyword>
<sequence>MYDYRLGLALLVGIYMFSPIMMDWWLDDRGAWYKPFAVWLLLIGFYIWLNHKRGDDEL</sequence>
<comment type="caution">
    <text evidence="2">The sequence shown here is derived from an EMBL/GenBank/DDBJ whole genome shotgun (WGS) entry which is preliminary data.</text>
</comment>
<proteinExistence type="predicted"/>
<dbReference type="EMBL" id="JAOANI010000028">
    <property type="protein sequence ID" value="MCT7360421.1"/>
    <property type="molecule type" value="Genomic_DNA"/>
</dbReference>
<evidence type="ECO:0000313" key="3">
    <source>
        <dbReference type="Proteomes" id="UP001147830"/>
    </source>
</evidence>
<keyword evidence="1" id="KW-0472">Membrane</keyword>
<dbReference type="RefSeq" id="WP_260977255.1">
    <property type="nucleotide sequence ID" value="NZ_JAOANI010000028.1"/>
</dbReference>
<evidence type="ECO:0000256" key="1">
    <source>
        <dbReference type="SAM" id="Phobius"/>
    </source>
</evidence>
<keyword evidence="1" id="KW-1133">Transmembrane helix</keyword>
<dbReference type="Proteomes" id="UP001147830">
    <property type="component" value="Unassembled WGS sequence"/>
</dbReference>
<evidence type="ECO:0000313" key="2">
    <source>
        <dbReference type="EMBL" id="MCT7360421.1"/>
    </source>
</evidence>
<feature type="transmembrane region" description="Helical" evidence="1">
    <location>
        <begin position="7"/>
        <end position="26"/>
    </location>
</feature>
<organism evidence="2 3">
    <name type="scientific">Thalassolituus pacificus</name>
    <dbReference type="NCBI Taxonomy" id="2975440"/>
    <lineage>
        <taxon>Bacteria</taxon>
        <taxon>Pseudomonadati</taxon>
        <taxon>Pseudomonadota</taxon>
        <taxon>Gammaproteobacteria</taxon>
        <taxon>Oceanospirillales</taxon>
        <taxon>Oceanospirillaceae</taxon>
        <taxon>Thalassolituus</taxon>
    </lineage>
</organism>
<feature type="transmembrane region" description="Helical" evidence="1">
    <location>
        <begin position="32"/>
        <end position="49"/>
    </location>
</feature>
<accession>A0A9X3AJC0</accession>
<reference evidence="2" key="2">
    <citation type="submission" date="2022-08" db="EMBL/GenBank/DDBJ databases">
        <authorList>
            <person name="Dong C."/>
        </authorList>
    </citation>
    <scope>NUCLEOTIDE SEQUENCE</scope>
    <source>
        <strain evidence="2">59MF3M-4</strain>
    </source>
</reference>
<reference evidence="2" key="1">
    <citation type="journal article" date="2022" name="Front. Microbiol.">
        <title>Genome-based taxonomic rearrangement of Oceanobacter-related bacteria including the description of Thalassolituus hydrocarbonoclasticus sp. nov. and Thalassolituus pacificus sp. nov. and emended description of the genus Thalassolituus.</title>
        <authorList>
            <person name="Dong C."/>
            <person name="Wei L."/>
            <person name="Wang J."/>
            <person name="Lai Q."/>
            <person name="Huang Z."/>
            <person name="Shao Z."/>
        </authorList>
    </citation>
    <scope>NUCLEOTIDE SEQUENCE</scope>
    <source>
        <strain evidence="2">59MF3M-4</strain>
    </source>
</reference>
<keyword evidence="3" id="KW-1185">Reference proteome</keyword>
<protein>
    <submittedName>
        <fullName evidence="2">Uncharacterized protein</fullName>
    </submittedName>
</protein>
<dbReference type="AlphaFoldDB" id="A0A9X3AJC0"/>
<name>A0A9X3AJC0_9GAMM</name>